<dbReference type="PANTHER" id="PTHR43877:SF1">
    <property type="entry name" value="ACETYLTRANSFERASE"/>
    <property type="match status" value="1"/>
</dbReference>
<dbReference type="InterPro" id="IPR050832">
    <property type="entry name" value="Bact_Acetyltransf"/>
</dbReference>
<dbReference type="PANTHER" id="PTHR43877">
    <property type="entry name" value="AMINOALKYLPHOSPHONATE N-ACETYLTRANSFERASE-RELATED-RELATED"/>
    <property type="match status" value="1"/>
</dbReference>
<dbReference type="Proteomes" id="UP000674234">
    <property type="component" value="Unassembled WGS sequence"/>
</dbReference>
<dbReference type="PROSITE" id="PS51186">
    <property type="entry name" value="GNAT"/>
    <property type="match status" value="1"/>
</dbReference>
<dbReference type="EMBL" id="JAFCNB010000001">
    <property type="protein sequence ID" value="MBP2702668.1"/>
    <property type="molecule type" value="Genomic_DNA"/>
</dbReference>
<dbReference type="InterPro" id="IPR000182">
    <property type="entry name" value="GNAT_dom"/>
</dbReference>
<organism evidence="4 5">
    <name type="scientific">Microbispora oryzae</name>
    <dbReference type="NCBI Taxonomy" id="2806554"/>
    <lineage>
        <taxon>Bacteria</taxon>
        <taxon>Bacillati</taxon>
        <taxon>Actinomycetota</taxon>
        <taxon>Actinomycetes</taxon>
        <taxon>Streptosporangiales</taxon>
        <taxon>Streptosporangiaceae</taxon>
        <taxon>Microbispora</taxon>
    </lineage>
</organism>
<sequence>MEFEQIDPAAGGDGLTRLHAISTAYEKPGPTTSLRLFTARIEDGYGGGSDELAEAWVARVDGEVVGGHFVQCPVMDNTHLASALLAVRPDLLRRGFGGALLDHAIGRARAHGRELLITEASADGPGTAFAKARGFTPASTESRYVLDLDAADLSRLELMRAEAAAHARDYTLERWTGPADAELLDDMALLMAGMNDEPVGDLDLRERRWTAERVRAMEERGARSGLQRYTTVARHTATGEPAGLTQLVVDAGSGDGWALQGATCVLRPHRGRRLGLVLKLANLAWFHGCAPSVNRVITWNAAGNPHMIAINEAIGFRTFDTWHQWQLAI</sequence>
<dbReference type="RefSeq" id="WP_210153931.1">
    <property type="nucleotide sequence ID" value="NZ_JAFCNB010000001.1"/>
</dbReference>
<dbReference type="Gene3D" id="3.40.630.30">
    <property type="match status" value="1"/>
</dbReference>
<dbReference type="SUPFAM" id="SSF55729">
    <property type="entry name" value="Acyl-CoA N-acyltransferases (Nat)"/>
    <property type="match status" value="2"/>
</dbReference>
<evidence type="ECO:0000259" key="3">
    <source>
        <dbReference type="PROSITE" id="PS51186"/>
    </source>
</evidence>
<gene>
    <name evidence="4" type="ORF">JOL79_02495</name>
</gene>
<proteinExistence type="predicted"/>
<feature type="domain" description="N-acetyltransferase" evidence="3">
    <location>
        <begin position="1"/>
        <end position="159"/>
    </location>
</feature>
<accession>A0A940WDN4</accession>
<dbReference type="InterPro" id="IPR016181">
    <property type="entry name" value="Acyl_CoA_acyltransferase"/>
</dbReference>
<name>A0A940WDN4_9ACTN</name>
<dbReference type="Pfam" id="PF00583">
    <property type="entry name" value="Acetyltransf_1"/>
    <property type="match status" value="1"/>
</dbReference>
<keyword evidence="2" id="KW-0012">Acyltransferase</keyword>
<keyword evidence="5" id="KW-1185">Reference proteome</keyword>
<comment type="caution">
    <text evidence="4">The sequence shown here is derived from an EMBL/GenBank/DDBJ whole genome shotgun (WGS) entry which is preliminary data.</text>
</comment>
<evidence type="ECO:0000256" key="1">
    <source>
        <dbReference type="ARBA" id="ARBA00022679"/>
    </source>
</evidence>
<dbReference type="AlphaFoldDB" id="A0A940WDN4"/>
<evidence type="ECO:0000256" key="2">
    <source>
        <dbReference type="ARBA" id="ARBA00023315"/>
    </source>
</evidence>
<protein>
    <submittedName>
        <fullName evidence="4">GNAT family N-acetyltransferase</fullName>
    </submittedName>
</protein>
<evidence type="ECO:0000313" key="5">
    <source>
        <dbReference type="Proteomes" id="UP000674234"/>
    </source>
</evidence>
<keyword evidence="1" id="KW-0808">Transferase</keyword>
<evidence type="ECO:0000313" key="4">
    <source>
        <dbReference type="EMBL" id="MBP2702668.1"/>
    </source>
</evidence>
<reference evidence="4" key="1">
    <citation type="submission" date="2021-02" db="EMBL/GenBank/DDBJ databases">
        <title>Draft genome sequence of Microbispora sp. RL4-1S isolated from rice leaves in Thailand.</title>
        <authorList>
            <person name="Muangham S."/>
            <person name="Duangmal K."/>
        </authorList>
    </citation>
    <scope>NUCLEOTIDE SEQUENCE</scope>
    <source>
        <strain evidence="4">RL4-1S</strain>
    </source>
</reference>
<dbReference type="CDD" id="cd04301">
    <property type="entry name" value="NAT_SF"/>
    <property type="match status" value="1"/>
</dbReference>
<dbReference type="GO" id="GO:0016747">
    <property type="term" value="F:acyltransferase activity, transferring groups other than amino-acyl groups"/>
    <property type="evidence" value="ECO:0007669"/>
    <property type="project" value="InterPro"/>
</dbReference>